<sequence>MLTQDEFFKSGEIVNLAEQAVYEELQAFIAKGEVEFCQCDKCLFDIVCVVLNAVPSLYSSSVVDRKYPNPDFKAEYEMLKERIKFEIPLAIAHIKEGLHH</sequence>
<evidence type="ECO:0000313" key="1">
    <source>
        <dbReference type="EMBL" id="CCO23473.1"/>
    </source>
</evidence>
<evidence type="ECO:0008006" key="3">
    <source>
        <dbReference type="Google" id="ProtNLM"/>
    </source>
</evidence>
<protein>
    <recommendedName>
        <fullName evidence="3">Competence protein ComFB</fullName>
    </recommendedName>
</protein>
<dbReference type="HOGENOM" id="CLU_2301264_0_0_7"/>
<dbReference type="AlphaFoldDB" id="L0R9M6"/>
<dbReference type="EMBL" id="FO203522">
    <property type="protein sequence ID" value="CCO23473.1"/>
    <property type="molecule type" value="Genomic_DNA"/>
</dbReference>
<keyword evidence="2" id="KW-1185">Reference proteome</keyword>
<dbReference type="InterPro" id="IPR019657">
    <property type="entry name" value="ComFB"/>
</dbReference>
<gene>
    <name evidence="1" type="ORF">DESAM_21192</name>
</gene>
<organism evidence="1 2">
    <name type="scientific">Maridesulfovibrio hydrothermalis AM13 = DSM 14728</name>
    <dbReference type="NCBI Taxonomy" id="1121451"/>
    <lineage>
        <taxon>Bacteria</taxon>
        <taxon>Pseudomonadati</taxon>
        <taxon>Thermodesulfobacteriota</taxon>
        <taxon>Desulfovibrionia</taxon>
        <taxon>Desulfovibrionales</taxon>
        <taxon>Desulfovibrionaceae</taxon>
        <taxon>Maridesulfovibrio</taxon>
    </lineage>
</organism>
<dbReference type="OrthoDB" id="5616024at2"/>
<dbReference type="RefSeq" id="WP_015336077.1">
    <property type="nucleotide sequence ID" value="NC_020055.1"/>
</dbReference>
<dbReference type="eggNOG" id="ENOG5031813">
    <property type="taxonomic scope" value="Bacteria"/>
</dbReference>
<dbReference type="STRING" id="1121451.DESAM_21192"/>
<reference evidence="1 2" key="1">
    <citation type="submission" date="2012-10" db="EMBL/GenBank/DDBJ databases">
        <authorList>
            <person name="Genoscope - CEA"/>
        </authorList>
    </citation>
    <scope>NUCLEOTIDE SEQUENCE [LARGE SCALE GENOMIC DNA]</scope>
    <source>
        <strain evidence="2">AM13 / DSM 14728</strain>
    </source>
</reference>
<name>L0R9M6_9BACT</name>
<accession>L0R9M6</accession>
<dbReference type="Pfam" id="PF10719">
    <property type="entry name" value="ComFB"/>
    <property type="match status" value="1"/>
</dbReference>
<evidence type="ECO:0000313" key="2">
    <source>
        <dbReference type="Proteomes" id="UP000010808"/>
    </source>
</evidence>
<dbReference type="PATRIC" id="fig|1121451.3.peg.1445"/>
<dbReference type="Proteomes" id="UP000010808">
    <property type="component" value="Chromosome"/>
</dbReference>
<proteinExistence type="predicted"/>
<dbReference type="KEGG" id="dhy:DESAM_21192"/>